<reference evidence="2" key="1">
    <citation type="submission" date="2017-01" db="EMBL/GenBank/DDBJ databases">
        <authorList>
            <person name="Brunel B."/>
        </authorList>
    </citation>
    <scope>NUCLEOTIDE SEQUENCE [LARGE SCALE GENOMIC DNA]</scope>
</reference>
<proteinExistence type="predicted"/>
<protein>
    <recommendedName>
        <fullName evidence="3">DUF3606 domain-containing protein</fullName>
    </recommendedName>
</protein>
<gene>
    <name evidence="1" type="ORF">BQ8794_60131</name>
</gene>
<evidence type="ECO:0000313" key="2">
    <source>
        <dbReference type="Proteomes" id="UP000188388"/>
    </source>
</evidence>
<organism evidence="1 2">
    <name type="scientific">Mesorhizobium prunaredense</name>
    <dbReference type="NCBI Taxonomy" id="1631249"/>
    <lineage>
        <taxon>Bacteria</taxon>
        <taxon>Pseudomonadati</taxon>
        <taxon>Pseudomonadota</taxon>
        <taxon>Alphaproteobacteria</taxon>
        <taxon>Hyphomicrobiales</taxon>
        <taxon>Phyllobacteriaceae</taxon>
        <taxon>Mesorhizobium</taxon>
    </lineage>
</organism>
<dbReference type="RefSeq" id="WP_077381880.1">
    <property type="nucleotide sequence ID" value="NZ_FTPD01000056.1"/>
</dbReference>
<name>A0A1R3VFW7_9HYPH</name>
<dbReference type="Proteomes" id="UP000188388">
    <property type="component" value="Unassembled WGS sequence"/>
</dbReference>
<keyword evidence="2" id="KW-1185">Reference proteome</keyword>
<accession>A0A1R3VFW7</accession>
<dbReference type="InterPro" id="IPR022037">
    <property type="entry name" value="DUF3606"/>
</dbReference>
<evidence type="ECO:0008006" key="3">
    <source>
        <dbReference type="Google" id="ProtNLM"/>
    </source>
</evidence>
<evidence type="ECO:0000313" key="1">
    <source>
        <dbReference type="EMBL" id="SIT58822.1"/>
    </source>
</evidence>
<dbReference type="EMBL" id="FTPD01000056">
    <property type="protein sequence ID" value="SIT58822.1"/>
    <property type="molecule type" value="Genomic_DNA"/>
</dbReference>
<sequence length="55" mass="6279">MEDNQNRLSVDEYYEIEHFARENGISPSQVSKLIKKNGNDRSALTKAARALREGK</sequence>
<dbReference type="Pfam" id="PF12244">
    <property type="entry name" value="DUF3606"/>
    <property type="match status" value="1"/>
</dbReference>
<dbReference type="AlphaFoldDB" id="A0A1R3VFW7"/>